<dbReference type="EMBL" id="CAJMWY010003501">
    <property type="protein sequence ID" value="CAE6503062.1"/>
    <property type="molecule type" value="Genomic_DNA"/>
</dbReference>
<dbReference type="AlphaFoldDB" id="A0A8H3CYQ7"/>
<feature type="transmembrane region" description="Helical" evidence="7">
    <location>
        <begin position="46"/>
        <end position="64"/>
    </location>
</feature>
<feature type="region of interest" description="Disordered" evidence="6">
    <location>
        <begin position="1"/>
        <end position="33"/>
    </location>
</feature>
<evidence type="ECO:0000256" key="5">
    <source>
        <dbReference type="ARBA" id="ARBA00023136"/>
    </source>
</evidence>
<sequence>MEKDATIFKVEQHSDSSRLSSEAGSPGSVDGERLARMGYKPELKRNLGIGSLLGFGFSVSNSWWGASASLAAGILSGGPVVMVYGLVFLALISVCIGVSLSELASAMPNSGGQYYWAGQIAPKKHARLLAFLTGALNWAGAVFASSSVTLGLASSLVGLYVLGHPETVTLGLASSLVGLYVLGHPETTISPWMVFVTYQVVNVFGLVFNCIHRTLPALATASLYISVISWLVTTIIVPSMSSTKQSAQFVFATFINQTGWNNDALAFIVGLISPSWYVTKQSAQFVFATFINQTGWNNDALAFIVGLISPSWCFAALDVATHMAEEIHQPERMIPRSILITVLIGLVSSLTYTIAMIFSIADFEAVTGSSTGVPILELYHQATGSLAGAIGLQVLFLLTGVGCLIGCHSWQARLAWSFSRDHGLPGSRWWSVVNNTTGVPLNAHLMSCNMNYASVVIVGYIVYLCGYWCIRGCRVFRVPEVDGEPVIRDND</sequence>
<dbReference type="Pfam" id="PF13520">
    <property type="entry name" value="AA_permease_2"/>
    <property type="match status" value="1"/>
</dbReference>
<dbReference type="GO" id="GO:0016020">
    <property type="term" value="C:membrane"/>
    <property type="evidence" value="ECO:0007669"/>
    <property type="project" value="UniProtKB-SubCell"/>
</dbReference>
<keyword evidence="4 7" id="KW-1133">Transmembrane helix</keyword>
<feature type="compositionally biased region" description="Basic and acidic residues" evidence="6">
    <location>
        <begin position="1"/>
        <end position="16"/>
    </location>
</feature>
<proteinExistence type="predicted"/>
<gene>
    <name evidence="8" type="ORF">RDB_LOCUS125200</name>
</gene>
<evidence type="ECO:0000256" key="4">
    <source>
        <dbReference type="ARBA" id="ARBA00022989"/>
    </source>
</evidence>
<accession>A0A8H3CYQ7</accession>
<evidence type="ECO:0000256" key="7">
    <source>
        <dbReference type="SAM" id="Phobius"/>
    </source>
</evidence>
<evidence type="ECO:0000256" key="6">
    <source>
        <dbReference type="SAM" id="MobiDB-lite"/>
    </source>
</evidence>
<comment type="subcellular location">
    <subcellularLocation>
        <location evidence="1">Membrane</location>
        <topology evidence="1">Multi-pass membrane protein</topology>
    </subcellularLocation>
</comment>
<dbReference type="PIRSF" id="PIRSF006060">
    <property type="entry name" value="AA_transporter"/>
    <property type="match status" value="1"/>
</dbReference>
<feature type="transmembrane region" description="Helical" evidence="7">
    <location>
        <begin position="452"/>
        <end position="470"/>
    </location>
</feature>
<feature type="transmembrane region" description="Helical" evidence="7">
    <location>
        <begin position="128"/>
        <end position="161"/>
    </location>
</feature>
<evidence type="ECO:0000313" key="9">
    <source>
        <dbReference type="Proteomes" id="UP000663861"/>
    </source>
</evidence>
<feature type="transmembrane region" description="Helical" evidence="7">
    <location>
        <begin position="189"/>
        <end position="208"/>
    </location>
</feature>
<feature type="transmembrane region" description="Helical" evidence="7">
    <location>
        <begin position="338"/>
        <end position="361"/>
    </location>
</feature>
<comment type="caution">
    <text evidence="8">The sequence shown here is derived from an EMBL/GenBank/DDBJ whole genome shotgun (WGS) entry which is preliminary data.</text>
</comment>
<keyword evidence="2" id="KW-0813">Transport</keyword>
<dbReference type="GO" id="GO:0022857">
    <property type="term" value="F:transmembrane transporter activity"/>
    <property type="evidence" value="ECO:0007669"/>
    <property type="project" value="InterPro"/>
</dbReference>
<name>A0A8H3CYQ7_9AGAM</name>
<feature type="transmembrane region" description="Helical" evidence="7">
    <location>
        <begin position="215"/>
        <end position="237"/>
    </location>
</feature>
<dbReference type="Proteomes" id="UP000663861">
    <property type="component" value="Unassembled WGS sequence"/>
</dbReference>
<feature type="transmembrane region" description="Helical" evidence="7">
    <location>
        <begin position="300"/>
        <end position="317"/>
    </location>
</feature>
<keyword evidence="5 7" id="KW-0472">Membrane</keyword>
<dbReference type="PANTHER" id="PTHR45649">
    <property type="entry name" value="AMINO-ACID PERMEASE BAT1"/>
    <property type="match status" value="1"/>
</dbReference>
<feature type="transmembrane region" description="Helical" evidence="7">
    <location>
        <begin position="84"/>
        <end position="107"/>
    </location>
</feature>
<dbReference type="Gene3D" id="1.20.1740.10">
    <property type="entry name" value="Amino acid/polyamine transporter I"/>
    <property type="match status" value="1"/>
</dbReference>
<organism evidence="8 9">
    <name type="scientific">Rhizoctonia solani</name>
    <dbReference type="NCBI Taxonomy" id="456999"/>
    <lineage>
        <taxon>Eukaryota</taxon>
        <taxon>Fungi</taxon>
        <taxon>Dikarya</taxon>
        <taxon>Basidiomycota</taxon>
        <taxon>Agaricomycotina</taxon>
        <taxon>Agaricomycetes</taxon>
        <taxon>Cantharellales</taxon>
        <taxon>Ceratobasidiaceae</taxon>
        <taxon>Rhizoctonia</taxon>
    </lineage>
</organism>
<evidence type="ECO:0000313" key="8">
    <source>
        <dbReference type="EMBL" id="CAE6503062.1"/>
    </source>
</evidence>
<evidence type="ECO:0000256" key="1">
    <source>
        <dbReference type="ARBA" id="ARBA00004141"/>
    </source>
</evidence>
<evidence type="ECO:0000256" key="3">
    <source>
        <dbReference type="ARBA" id="ARBA00022692"/>
    </source>
</evidence>
<dbReference type="PANTHER" id="PTHR45649:SF7">
    <property type="entry name" value="CHOLINE TRANSPORT PROTEIN"/>
    <property type="match status" value="1"/>
</dbReference>
<dbReference type="InterPro" id="IPR002293">
    <property type="entry name" value="AA/rel_permease1"/>
</dbReference>
<reference evidence="8" key="1">
    <citation type="submission" date="2021-01" db="EMBL/GenBank/DDBJ databases">
        <authorList>
            <person name="Kaushik A."/>
        </authorList>
    </citation>
    <scope>NUCLEOTIDE SEQUENCE</scope>
    <source>
        <strain evidence="8">AG4-RS23</strain>
    </source>
</reference>
<keyword evidence="3 7" id="KW-0812">Transmembrane</keyword>
<evidence type="ECO:0000256" key="2">
    <source>
        <dbReference type="ARBA" id="ARBA00022448"/>
    </source>
</evidence>
<protein>
    <recommendedName>
        <fullName evidence="10">Choline transport protein</fullName>
    </recommendedName>
</protein>
<evidence type="ECO:0008006" key="10">
    <source>
        <dbReference type="Google" id="ProtNLM"/>
    </source>
</evidence>
<feature type="transmembrane region" description="Helical" evidence="7">
    <location>
        <begin position="386"/>
        <end position="407"/>
    </location>
</feature>